<feature type="region of interest" description="Disordered" evidence="1">
    <location>
        <begin position="16"/>
        <end position="47"/>
    </location>
</feature>
<dbReference type="Proteomes" id="UP001419268">
    <property type="component" value="Unassembled WGS sequence"/>
</dbReference>
<feature type="compositionally biased region" description="Basic residues" evidence="1">
    <location>
        <begin position="16"/>
        <end position="32"/>
    </location>
</feature>
<evidence type="ECO:0000313" key="3">
    <source>
        <dbReference type="Proteomes" id="UP001419268"/>
    </source>
</evidence>
<reference evidence="2 3" key="1">
    <citation type="submission" date="2024-01" db="EMBL/GenBank/DDBJ databases">
        <title>Genome assemblies of Stephania.</title>
        <authorList>
            <person name="Yang L."/>
        </authorList>
    </citation>
    <scope>NUCLEOTIDE SEQUENCE [LARGE SCALE GENOMIC DNA]</scope>
    <source>
        <strain evidence="2">JXDWG</strain>
        <tissue evidence="2">Leaf</tissue>
    </source>
</reference>
<accession>A0AAP0EGM5</accession>
<gene>
    <name evidence="2" type="ORF">Scep_027576</name>
</gene>
<keyword evidence="3" id="KW-1185">Reference proteome</keyword>
<dbReference type="AlphaFoldDB" id="A0AAP0EGM5"/>
<proteinExistence type="predicted"/>
<comment type="caution">
    <text evidence="2">The sequence shown here is derived from an EMBL/GenBank/DDBJ whole genome shotgun (WGS) entry which is preliminary data.</text>
</comment>
<name>A0AAP0EGM5_9MAGN</name>
<evidence type="ECO:0000256" key="1">
    <source>
        <dbReference type="SAM" id="MobiDB-lite"/>
    </source>
</evidence>
<sequence length="112" mass="12204">MAFSNTLHPLQRLHRGAPHHANHGCPHNHRRAATMVNEPDPSQPADDAPEVVAVVVPERCLIRSPCAFPTGSARKPRIMQAFEQLHQALNAALSAPGTYCTMIFICPLPLGK</sequence>
<organism evidence="2 3">
    <name type="scientific">Stephania cephalantha</name>
    <dbReference type="NCBI Taxonomy" id="152367"/>
    <lineage>
        <taxon>Eukaryota</taxon>
        <taxon>Viridiplantae</taxon>
        <taxon>Streptophyta</taxon>
        <taxon>Embryophyta</taxon>
        <taxon>Tracheophyta</taxon>
        <taxon>Spermatophyta</taxon>
        <taxon>Magnoliopsida</taxon>
        <taxon>Ranunculales</taxon>
        <taxon>Menispermaceae</taxon>
        <taxon>Menispermoideae</taxon>
        <taxon>Cissampelideae</taxon>
        <taxon>Stephania</taxon>
    </lineage>
</organism>
<evidence type="ECO:0000313" key="2">
    <source>
        <dbReference type="EMBL" id="KAK9088494.1"/>
    </source>
</evidence>
<protein>
    <submittedName>
        <fullName evidence="2">Uncharacterized protein</fullName>
    </submittedName>
</protein>
<dbReference type="EMBL" id="JBBNAG010000012">
    <property type="protein sequence ID" value="KAK9088494.1"/>
    <property type="molecule type" value="Genomic_DNA"/>
</dbReference>